<feature type="signal peptide" evidence="2">
    <location>
        <begin position="1"/>
        <end position="22"/>
    </location>
</feature>
<dbReference type="Proteomes" id="UP000694843">
    <property type="component" value="Unplaced"/>
</dbReference>
<dbReference type="GeneID" id="108671372"/>
<proteinExistence type="predicted"/>
<accession>A0A8B7NL52</accession>
<evidence type="ECO:0000313" key="4">
    <source>
        <dbReference type="RefSeq" id="XP_018014393.1"/>
    </source>
</evidence>
<name>A0A8B7NL52_HYAAZ</name>
<reference evidence="4" key="1">
    <citation type="submission" date="2025-08" db="UniProtKB">
        <authorList>
            <consortium name="RefSeq"/>
        </authorList>
    </citation>
    <scope>IDENTIFICATION</scope>
    <source>
        <tissue evidence="4">Whole organism</tissue>
    </source>
</reference>
<evidence type="ECO:0000256" key="2">
    <source>
        <dbReference type="SAM" id="SignalP"/>
    </source>
</evidence>
<sequence length="260" mass="25091">MMKSVGVVLLLTATFAYSGVEGANGCAKYLNNMLKNADVKTSFPDCMSDPAGQAALTALAGNPDCKGYKFITHNHKCEVLAAPFMKCVAGKIGVLNAAGSIDNTKILAEYTEWAKGPGCDAAQFGFGVKKCGMKIKNYAFLKKAACIARESKKYTAQSGPAQSGAGPAQTGPAQAGPAQSGAGPAQAGSAQAGPAQAGPAQAGPAQSGAGPAQSGAGPAQSGAGPAQAGAGPAQAGAGPAQSGAGPAQAGAGPAQAGPGV</sequence>
<keyword evidence="3" id="KW-1185">Reference proteome</keyword>
<evidence type="ECO:0000313" key="3">
    <source>
        <dbReference type="Proteomes" id="UP000694843"/>
    </source>
</evidence>
<dbReference type="RefSeq" id="XP_018014393.1">
    <property type="nucleotide sequence ID" value="XM_018158904.2"/>
</dbReference>
<dbReference type="AlphaFoldDB" id="A0A8B7NL52"/>
<gene>
    <name evidence="4" type="primary">LOC108671372</name>
</gene>
<dbReference type="KEGG" id="hazt:108671372"/>
<feature type="region of interest" description="Disordered" evidence="1">
    <location>
        <begin position="157"/>
        <end position="260"/>
    </location>
</feature>
<organism evidence="3 4">
    <name type="scientific">Hyalella azteca</name>
    <name type="common">Amphipod</name>
    <dbReference type="NCBI Taxonomy" id="294128"/>
    <lineage>
        <taxon>Eukaryota</taxon>
        <taxon>Metazoa</taxon>
        <taxon>Ecdysozoa</taxon>
        <taxon>Arthropoda</taxon>
        <taxon>Crustacea</taxon>
        <taxon>Multicrustacea</taxon>
        <taxon>Malacostraca</taxon>
        <taxon>Eumalacostraca</taxon>
        <taxon>Peracarida</taxon>
        <taxon>Amphipoda</taxon>
        <taxon>Senticaudata</taxon>
        <taxon>Talitrida</taxon>
        <taxon>Talitroidea</taxon>
        <taxon>Hyalellidae</taxon>
        <taxon>Hyalella</taxon>
    </lineage>
</organism>
<feature type="chain" id="PRO_5034770251" evidence="2">
    <location>
        <begin position="23"/>
        <end position="260"/>
    </location>
</feature>
<protein>
    <submittedName>
        <fullName evidence="4">Spidroin-2-like isoform X1</fullName>
    </submittedName>
</protein>
<keyword evidence="2" id="KW-0732">Signal</keyword>
<evidence type="ECO:0000256" key="1">
    <source>
        <dbReference type="SAM" id="MobiDB-lite"/>
    </source>
</evidence>